<proteinExistence type="predicted"/>
<organism evidence="3 4">
    <name type="scientific">Rheinheimera nanhaiensis E407-8</name>
    <dbReference type="NCBI Taxonomy" id="562729"/>
    <lineage>
        <taxon>Bacteria</taxon>
        <taxon>Pseudomonadati</taxon>
        <taxon>Pseudomonadota</taxon>
        <taxon>Gammaproteobacteria</taxon>
        <taxon>Chromatiales</taxon>
        <taxon>Chromatiaceae</taxon>
        <taxon>Rheinheimera</taxon>
    </lineage>
</organism>
<feature type="transmembrane region" description="Helical" evidence="2">
    <location>
        <begin position="12"/>
        <end position="30"/>
    </location>
</feature>
<gene>
    <name evidence="3" type="ORF">RNAN_1992</name>
</gene>
<evidence type="ECO:0000313" key="3">
    <source>
        <dbReference type="EMBL" id="GAB59003.1"/>
    </source>
</evidence>
<dbReference type="RefSeq" id="WP_008221221.1">
    <property type="nucleotide sequence ID" value="NZ_BAFK01000009.1"/>
</dbReference>
<dbReference type="EMBL" id="BAFK01000009">
    <property type="protein sequence ID" value="GAB59003.1"/>
    <property type="molecule type" value="Genomic_DNA"/>
</dbReference>
<dbReference type="STRING" id="562729.RNAN_1992"/>
<evidence type="ECO:0000313" key="4">
    <source>
        <dbReference type="Proteomes" id="UP000004374"/>
    </source>
</evidence>
<protein>
    <recommendedName>
        <fullName evidence="5">TIGR03545 family protein</fullName>
    </recommendedName>
</protein>
<keyword evidence="1" id="KW-0175">Coiled coil</keyword>
<keyword evidence="2" id="KW-0812">Transmembrane</keyword>
<dbReference type="InterPro" id="IPR019934">
    <property type="entry name" value="CHP03545"/>
</dbReference>
<dbReference type="OrthoDB" id="5752177at2"/>
<evidence type="ECO:0008006" key="5">
    <source>
        <dbReference type="Google" id="ProtNLM"/>
    </source>
</evidence>
<keyword evidence="4" id="KW-1185">Reference proteome</keyword>
<dbReference type="AlphaFoldDB" id="I1DY75"/>
<dbReference type="Proteomes" id="UP000004374">
    <property type="component" value="Unassembled WGS sequence"/>
</dbReference>
<name>I1DY75_9GAMM</name>
<keyword evidence="2" id="KW-0472">Membrane</keyword>
<evidence type="ECO:0000256" key="1">
    <source>
        <dbReference type="SAM" id="Coils"/>
    </source>
</evidence>
<accession>I1DY75</accession>
<dbReference type="NCBIfam" id="TIGR03545">
    <property type="entry name" value="TIGR03545 family protein"/>
    <property type="match status" value="1"/>
</dbReference>
<feature type="coiled-coil region" evidence="1">
    <location>
        <begin position="207"/>
        <end position="255"/>
    </location>
</feature>
<comment type="caution">
    <text evidence="3">The sequence shown here is derived from an EMBL/GenBank/DDBJ whole genome shotgun (WGS) entry which is preliminary data.</text>
</comment>
<sequence length="590" mass="63130">MKNAIGLRPSGWLVFIIFFAALLALVYLLAGPAIRVGMVYSLEKSVGSEVNIDKVSLQLAPLALRIHDLQITDAAKPSHNSLSFSQASAAIELWPALLGYYVVEELSIDGLQYGAQRAQEGAVYRQPGTPGDSIDLAQLLQVDLPDADELIARAQLQTPAKAEALKQLAQAEQQQLTTLKQQLPSKDSLAQYQQQVKALTDSKIENATDLAAKAEQLQQLKQALGEEKAKVEQVKQQLLQSKTALQQAVAELNAASKADYAKVQQLANLSDGGLAGISQILLGDVWGQRISQLQSLYLLVKPYLPEQLPQDSAGSATSAPKVVLPNRILPLPSQPYPDFWVKTARVNWLLGGGEGTLTLNDITAQHALINSATTFSLDVKQLPQLAAFNLSGDFAVLEQMVTNLSWQLEGLNLKPLSLGKGDTALDLAAGLLSSSGKLNLTDNQLSQQASLVLKAANFNSSGNKYLQQLASLLNQQTQIPLNISASGLISAPEVSVRSSLDKLLGDALLGEAKQKVAAYQSELAAKLNSQLQTGLGGQDDWAAMLTQQDGEVADISASIENMLNAKLADAKDQAKDKLKDKLLNKLGGGN</sequence>
<reference evidence="3 4" key="1">
    <citation type="journal article" date="2012" name="J. Bacteriol.">
        <title>Genome Sequence of the Protease-Producing Bacterium Rheinheimera nanhaiensis E407-8T, Isolated from Deep-Sea Sediment of the South China Sea.</title>
        <authorList>
            <person name="Zhang X.-Y."/>
            <person name="Zhang Y.-J."/>
            <person name="Qin Q.-L."/>
            <person name="Xie B.-B."/>
            <person name="Chen X.-L."/>
            <person name="Zhou B.-C."/>
            <person name="Zhang Y.-Z."/>
        </authorList>
    </citation>
    <scope>NUCLEOTIDE SEQUENCE [LARGE SCALE GENOMIC DNA]</scope>
    <source>
        <strain evidence="3 4">E407-8</strain>
    </source>
</reference>
<keyword evidence="2" id="KW-1133">Transmembrane helix</keyword>
<evidence type="ECO:0000256" key="2">
    <source>
        <dbReference type="SAM" id="Phobius"/>
    </source>
</evidence>